<name>A0A8J2XAI3_9BACI</name>
<dbReference type="Proteomes" id="UP000602050">
    <property type="component" value="Unassembled WGS sequence"/>
</dbReference>
<dbReference type="EMBL" id="BMEV01000106">
    <property type="protein sequence ID" value="GFZ90877.1"/>
    <property type="molecule type" value="Genomic_DNA"/>
</dbReference>
<feature type="domain" description="DUF4097" evidence="1">
    <location>
        <begin position="110"/>
        <end position="216"/>
    </location>
</feature>
<dbReference type="InterPro" id="IPR025164">
    <property type="entry name" value="Toastrack_DUF4097"/>
</dbReference>
<protein>
    <recommendedName>
        <fullName evidence="1">DUF4097 domain-containing protein</fullName>
    </recommendedName>
</protein>
<dbReference type="PROSITE" id="PS51257">
    <property type="entry name" value="PROKAR_LIPOPROTEIN"/>
    <property type="match status" value="1"/>
</dbReference>
<proteinExistence type="predicted"/>
<evidence type="ECO:0000313" key="2">
    <source>
        <dbReference type="EMBL" id="GFZ90877.1"/>
    </source>
</evidence>
<gene>
    <name evidence="2" type="ORF">GCM10010978_32150</name>
</gene>
<dbReference type="Pfam" id="PF13349">
    <property type="entry name" value="DUF4097"/>
    <property type="match status" value="1"/>
</dbReference>
<comment type="caution">
    <text evidence="2">The sequence shown here is derived from an EMBL/GenBank/DDBJ whole genome shotgun (WGS) entry which is preliminary data.</text>
</comment>
<reference evidence="2" key="1">
    <citation type="journal article" date="2014" name="Int. J. Syst. Evol. Microbiol.">
        <title>Complete genome sequence of Corynebacterium casei LMG S-19264T (=DSM 44701T), isolated from a smear-ripened cheese.</title>
        <authorList>
            <consortium name="US DOE Joint Genome Institute (JGI-PGF)"/>
            <person name="Walter F."/>
            <person name="Albersmeier A."/>
            <person name="Kalinowski J."/>
            <person name="Ruckert C."/>
        </authorList>
    </citation>
    <scope>NUCLEOTIDE SEQUENCE</scope>
    <source>
        <strain evidence="2">CGMCC 1.12360</strain>
    </source>
</reference>
<reference evidence="2" key="2">
    <citation type="submission" date="2020-09" db="EMBL/GenBank/DDBJ databases">
        <authorList>
            <person name="Sun Q."/>
            <person name="Zhou Y."/>
        </authorList>
    </citation>
    <scope>NUCLEOTIDE SEQUENCE</scope>
    <source>
        <strain evidence="2">CGMCC 1.12360</strain>
    </source>
</reference>
<evidence type="ECO:0000259" key="1">
    <source>
        <dbReference type="Pfam" id="PF13349"/>
    </source>
</evidence>
<sequence>MKKYLITIFLSMILLTGCNFNQEEVVHSIDLDGIDTIYIDHGSENVHLISVEQSNLEVLHSNKNIDVSEKANEVSISMEKRIFNIGPQINLNTQLLVKISKDFTGKVIINGTSGNVTSEDLETTNIEVNEKSGNITLDFKDFHSDVNITTLSGNVVVSLNTIQPDIVLQTKTASGLQTITVPIDIEKQNDKSIEGKANEGTYFIGIKTASGNISIR</sequence>
<dbReference type="RefSeq" id="WP_188393412.1">
    <property type="nucleotide sequence ID" value="NZ_BMEV01000106.1"/>
</dbReference>
<keyword evidence="3" id="KW-1185">Reference proteome</keyword>
<organism evidence="2 3">
    <name type="scientific">Compostibacillus humi</name>
    <dbReference type="NCBI Taxonomy" id="1245525"/>
    <lineage>
        <taxon>Bacteria</taxon>
        <taxon>Bacillati</taxon>
        <taxon>Bacillota</taxon>
        <taxon>Bacilli</taxon>
        <taxon>Bacillales</taxon>
        <taxon>Bacillaceae</taxon>
        <taxon>Compostibacillus</taxon>
    </lineage>
</organism>
<accession>A0A8J2XAI3</accession>
<dbReference type="AlphaFoldDB" id="A0A8J2XAI3"/>
<evidence type="ECO:0000313" key="3">
    <source>
        <dbReference type="Proteomes" id="UP000602050"/>
    </source>
</evidence>